<gene>
    <name evidence="2" type="ORF">AQUCO_01600099v1</name>
</gene>
<accession>A0A2G5DQ52</accession>
<keyword evidence="3" id="KW-1185">Reference proteome</keyword>
<evidence type="ECO:0000256" key="1">
    <source>
        <dbReference type="SAM" id="SignalP"/>
    </source>
</evidence>
<protein>
    <recommendedName>
        <fullName evidence="4">Prolamin-like domain-containing protein</fullName>
    </recommendedName>
</protein>
<reference evidence="2 3" key="1">
    <citation type="submission" date="2017-09" db="EMBL/GenBank/DDBJ databases">
        <title>WGS assembly of Aquilegia coerulea Goldsmith.</title>
        <authorList>
            <person name="Hodges S."/>
            <person name="Kramer E."/>
            <person name="Nordborg M."/>
            <person name="Tomkins J."/>
            <person name="Borevitz J."/>
            <person name="Derieg N."/>
            <person name="Yan J."/>
            <person name="Mihaltcheva S."/>
            <person name="Hayes R.D."/>
            <person name="Rokhsar D."/>
        </authorList>
    </citation>
    <scope>NUCLEOTIDE SEQUENCE [LARGE SCALE GENOMIC DNA]</scope>
    <source>
        <strain evidence="3">cv. Goldsmith</strain>
    </source>
</reference>
<evidence type="ECO:0000313" key="3">
    <source>
        <dbReference type="Proteomes" id="UP000230069"/>
    </source>
</evidence>
<evidence type="ECO:0000313" key="2">
    <source>
        <dbReference type="EMBL" id="PIA45642.1"/>
    </source>
</evidence>
<feature type="chain" id="PRO_5013559160" description="Prolamin-like domain-containing protein" evidence="1">
    <location>
        <begin position="20"/>
        <end position="98"/>
    </location>
</feature>
<evidence type="ECO:0008006" key="4">
    <source>
        <dbReference type="Google" id="ProtNLM"/>
    </source>
</evidence>
<sequence length="98" mass="10823">MVIPLLLLLLLFIITEVTSPYLKFKVCVNVTSAKTKWSGRSFLLQIMAPLLAPCLPGPLETICIANTSENICLLFDGLLEKQKGRNYGICIGNHHVLP</sequence>
<organism evidence="2 3">
    <name type="scientific">Aquilegia coerulea</name>
    <name type="common">Rocky mountain columbine</name>
    <dbReference type="NCBI Taxonomy" id="218851"/>
    <lineage>
        <taxon>Eukaryota</taxon>
        <taxon>Viridiplantae</taxon>
        <taxon>Streptophyta</taxon>
        <taxon>Embryophyta</taxon>
        <taxon>Tracheophyta</taxon>
        <taxon>Spermatophyta</taxon>
        <taxon>Magnoliopsida</taxon>
        <taxon>Ranunculales</taxon>
        <taxon>Ranunculaceae</taxon>
        <taxon>Thalictroideae</taxon>
        <taxon>Aquilegia</taxon>
    </lineage>
</organism>
<name>A0A2G5DQ52_AQUCA</name>
<keyword evidence="1" id="KW-0732">Signal</keyword>
<dbReference type="AlphaFoldDB" id="A0A2G5DQ52"/>
<dbReference type="EMBL" id="KZ305033">
    <property type="protein sequence ID" value="PIA45642.1"/>
    <property type="molecule type" value="Genomic_DNA"/>
</dbReference>
<proteinExistence type="predicted"/>
<feature type="signal peptide" evidence="1">
    <location>
        <begin position="1"/>
        <end position="19"/>
    </location>
</feature>
<dbReference type="Proteomes" id="UP000230069">
    <property type="component" value="Unassembled WGS sequence"/>
</dbReference>
<dbReference type="InParanoid" id="A0A2G5DQ52"/>